<protein>
    <recommendedName>
        <fullName evidence="14">Replication stress response regulator SDE2</fullName>
    </recommendedName>
</protein>
<dbReference type="Pfam" id="PF22782">
    <property type="entry name" value="SDE2"/>
    <property type="match status" value="1"/>
</dbReference>
<keyword evidence="13" id="KW-1185">Reference proteome</keyword>
<feature type="domain" description="SDE2/SF3A3 SAP" evidence="10">
    <location>
        <begin position="259"/>
        <end position="332"/>
    </location>
</feature>
<name>A0AAV5USI4_9BILA</name>
<feature type="non-terminal residue" evidence="12">
    <location>
        <position position="1"/>
    </location>
</feature>
<evidence type="ECO:0000259" key="10">
    <source>
        <dbReference type="Pfam" id="PF13297"/>
    </source>
</evidence>
<feature type="compositionally biased region" description="Basic and acidic residues" evidence="9">
    <location>
        <begin position="124"/>
        <end position="142"/>
    </location>
</feature>
<evidence type="ECO:0000256" key="9">
    <source>
        <dbReference type="SAM" id="MobiDB-lite"/>
    </source>
</evidence>
<evidence type="ECO:0000259" key="11">
    <source>
        <dbReference type="Pfam" id="PF22782"/>
    </source>
</evidence>
<feature type="region of interest" description="Disordered" evidence="9">
    <location>
        <begin position="106"/>
        <end position="142"/>
    </location>
</feature>
<keyword evidence="6" id="KW-0508">mRNA splicing</keyword>
<sequence length="339" mass="38386">LFDGRTRVFCFETDLIRQLGELPRDSFIVRDGLSPIENLDHFISENPDGFFSISLRLRGGKGGFGTLLKSFRINKSSNQLMCRDLSGRRLADIEEEKKLKKWIETTSEREKEKETKQKAKHEKLRAATRDKPKHDFNDPDYIKTREDILEKTDDAFEDGFKNLRKKRKPQQEELSSDESSDEEDTDQPGTSAATFKKPKRERVMPAEDSTSSSSPMEEDKSGSADLLRLCCRVVEEKPVETAPLPAPQVAVEPPKEEKKAYEKPTDIPTDFVPVDLETVAGVEELESLGLHHLKHALEARGLKCGGALQERAARLWSVKGLKKEEYPKAIVAPPPKNKK</sequence>
<dbReference type="PANTHER" id="PTHR12786:SF1">
    <property type="entry name" value="SPLICING REGULATOR SDE2"/>
    <property type="match status" value="1"/>
</dbReference>
<keyword evidence="8" id="KW-0131">Cell cycle</keyword>
<feature type="compositionally biased region" description="Acidic residues" evidence="9">
    <location>
        <begin position="174"/>
        <end position="186"/>
    </location>
</feature>
<keyword evidence="5" id="KW-0507">mRNA processing</keyword>
<comment type="caution">
    <text evidence="12">The sequence shown here is derived from an EMBL/GenBank/DDBJ whole genome shotgun (WGS) entry which is preliminary data.</text>
</comment>
<dbReference type="InterPro" id="IPR051421">
    <property type="entry name" value="RNA_Proc_DNA_Dmg_Regulator"/>
</dbReference>
<feature type="compositionally biased region" description="Basic and acidic residues" evidence="9">
    <location>
        <begin position="253"/>
        <end position="265"/>
    </location>
</feature>
<evidence type="ECO:0000313" key="12">
    <source>
        <dbReference type="EMBL" id="GMT09254.1"/>
    </source>
</evidence>
<reference evidence="12" key="1">
    <citation type="submission" date="2023-10" db="EMBL/GenBank/DDBJ databases">
        <title>Genome assembly of Pristionchus species.</title>
        <authorList>
            <person name="Yoshida K."/>
            <person name="Sommer R.J."/>
        </authorList>
    </citation>
    <scope>NUCLEOTIDE SEQUENCE</scope>
    <source>
        <strain evidence="12">RS5133</strain>
    </source>
</reference>
<evidence type="ECO:0000256" key="7">
    <source>
        <dbReference type="ARBA" id="ARBA00023242"/>
    </source>
</evidence>
<dbReference type="PANTHER" id="PTHR12786">
    <property type="entry name" value="SPLICING FACTOR SF3A-RELATED"/>
    <property type="match status" value="1"/>
</dbReference>
<evidence type="ECO:0000256" key="4">
    <source>
        <dbReference type="ARBA" id="ARBA00022490"/>
    </source>
</evidence>
<evidence type="ECO:0000256" key="5">
    <source>
        <dbReference type="ARBA" id="ARBA00022664"/>
    </source>
</evidence>
<dbReference type="EMBL" id="BTSY01000001">
    <property type="protein sequence ID" value="GMT09254.1"/>
    <property type="molecule type" value="Genomic_DNA"/>
</dbReference>
<dbReference type="InterPro" id="IPR053822">
    <property type="entry name" value="SDE2-like_dom"/>
</dbReference>
<dbReference type="Pfam" id="PF13297">
    <property type="entry name" value="SDE2_2C"/>
    <property type="match status" value="1"/>
</dbReference>
<dbReference type="GO" id="GO:0005634">
    <property type="term" value="C:nucleus"/>
    <property type="evidence" value="ECO:0007669"/>
    <property type="project" value="UniProtKB-SubCell"/>
</dbReference>
<comment type="similarity">
    <text evidence="3">Belongs to the SDE2 family.</text>
</comment>
<feature type="domain" description="SDE2-like" evidence="11">
    <location>
        <begin position="59"/>
        <end position="157"/>
    </location>
</feature>
<keyword evidence="7" id="KW-0539">Nucleus</keyword>
<evidence type="ECO:0000256" key="6">
    <source>
        <dbReference type="ARBA" id="ARBA00023187"/>
    </source>
</evidence>
<feature type="region of interest" description="Disordered" evidence="9">
    <location>
        <begin position="160"/>
        <end position="223"/>
    </location>
</feature>
<dbReference type="AlphaFoldDB" id="A0AAV5USI4"/>
<evidence type="ECO:0000313" key="13">
    <source>
        <dbReference type="Proteomes" id="UP001432322"/>
    </source>
</evidence>
<organism evidence="12 13">
    <name type="scientific">Pristionchus fissidentatus</name>
    <dbReference type="NCBI Taxonomy" id="1538716"/>
    <lineage>
        <taxon>Eukaryota</taxon>
        <taxon>Metazoa</taxon>
        <taxon>Ecdysozoa</taxon>
        <taxon>Nematoda</taxon>
        <taxon>Chromadorea</taxon>
        <taxon>Rhabditida</taxon>
        <taxon>Rhabditina</taxon>
        <taxon>Diplogasteromorpha</taxon>
        <taxon>Diplogasteroidea</taxon>
        <taxon>Neodiplogasteridae</taxon>
        <taxon>Pristionchus</taxon>
    </lineage>
</organism>
<comment type="subcellular location">
    <subcellularLocation>
        <location evidence="2">Cytoplasm</location>
    </subcellularLocation>
    <subcellularLocation>
        <location evidence="1">Nucleus</location>
    </subcellularLocation>
</comment>
<evidence type="ECO:0000256" key="2">
    <source>
        <dbReference type="ARBA" id="ARBA00004496"/>
    </source>
</evidence>
<dbReference type="InterPro" id="IPR025086">
    <property type="entry name" value="SDE2/SF3A3_SAP"/>
</dbReference>
<proteinExistence type="inferred from homology"/>
<feature type="compositionally biased region" description="Basic and acidic residues" evidence="9">
    <location>
        <begin position="106"/>
        <end position="117"/>
    </location>
</feature>
<keyword evidence="4" id="KW-0963">Cytoplasm</keyword>
<evidence type="ECO:0000256" key="8">
    <source>
        <dbReference type="ARBA" id="ARBA00023306"/>
    </source>
</evidence>
<dbReference type="GO" id="GO:0005737">
    <property type="term" value="C:cytoplasm"/>
    <property type="evidence" value="ECO:0007669"/>
    <property type="project" value="UniProtKB-SubCell"/>
</dbReference>
<dbReference type="GO" id="GO:0008380">
    <property type="term" value="P:RNA splicing"/>
    <property type="evidence" value="ECO:0007669"/>
    <property type="project" value="UniProtKB-KW"/>
</dbReference>
<feature type="region of interest" description="Disordered" evidence="9">
    <location>
        <begin position="244"/>
        <end position="269"/>
    </location>
</feature>
<accession>A0AAV5USI4</accession>
<evidence type="ECO:0000256" key="1">
    <source>
        <dbReference type="ARBA" id="ARBA00004123"/>
    </source>
</evidence>
<dbReference type="Proteomes" id="UP001432322">
    <property type="component" value="Unassembled WGS sequence"/>
</dbReference>
<evidence type="ECO:0000256" key="3">
    <source>
        <dbReference type="ARBA" id="ARBA00008726"/>
    </source>
</evidence>
<dbReference type="GO" id="GO:0006397">
    <property type="term" value="P:mRNA processing"/>
    <property type="evidence" value="ECO:0007669"/>
    <property type="project" value="UniProtKB-KW"/>
</dbReference>
<evidence type="ECO:0008006" key="14">
    <source>
        <dbReference type="Google" id="ProtNLM"/>
    </source>
</evidence>
<gene>
    <name evidence="12" type="ORF">PFISCL1PPCAC_551</name>
</gene>